<reference evidence="7 8" key="1">
    <citation type="journal article" date="2016" name="Biochim. Biophys. Acta">
        <title>Characterization of red-shifted phycobilisomes isolated from the chlorophyll f-containing cyanobacterium Halomicronema hongdechloris.</title>
        <authorList>
            <person name="Li Y."/>
            <person name="Lin Y."/>
            <person name="Garvey C.J."/>
            <person name="Birch D."/>
            <person name="Corkery R.W."/>
            <person name="Loughlin P.C."/>
            <person name="Scheer H."/>
            <person name="Willows R.D."/>
            <person name="Chen M."/>
        </authorList>
    </citation>
    <scope>NUCLEOTIDE SEQUENCE [LARGE SCALE GENOMIC DNA]</scope>
    <source>
        <strain evidence="7 8">C2206</strain>
    </source>
</reference>
<feature type="transmembrane region" description="Helical" evidence="6">
    <location>
        <begin position="148"/>
        <end position="171"/>
    </location>
</feature>
<organism evidence="7 8">
    <name type="scientific">Halomicronema hongdechloris C2206</name>
    <dbReference type="NCBI Taxonomy" id="1641165"/>
    <lineage>
        <taxon>Bacteria</taxon>
        <taxon>Bacillati</taxon>
        <taxon>Cyanobacteriota</taxon>
        <taxon>Cyanophyceae</taxon>
        <taxon>Nodosilineales</taxon>
        <taxon>Nodosilineaceae</taxon>
        <taxon>Halomicronema</taxon>
    </lineage>
</organism>
<evidence type="ECO:0000313" key="7">
    <source>
        <dbReference type="EMBL" id="ASC73248.1"/>
    </source>
</evidence>
<accession>A0A1Z3HSH5</accession>
<dbReference type="Pfam" id="PF01810">
    <property type="entry name" value="LysE"/>
    <property type="match status" value="1"/>
</dbReference>
<dbReference type="KEGG" id="hhg:XM38_042100"/>
<feature type="transmembrane region" description="Helical" evidence="6">
    <location>
        <begin position="118"/>
        <end position="142"/>
    </location>
</feature>
<keyword evidence="4 6" id="KW-1133">Transmembrane helix</keyword>
<evidence type="ECO:0000256" key="6">
    <source>
        <dbReference type="SAM" id="Phobius"/>
    </source>
</evidence>
<dbReference type="AlphaFoldDB" id="A0A1Z3HSH5"/>
<evidence type="ECO:0000256" key="2">
    <source>
        <dbReference type="ARBA" id="ARBA00022475"/>
    </source>
</evidence>
<dbReference type="Proteomes" id="UP000191901">
    <property type="component" value="Chromosome"/>
</dbReference>
<comment type="subcellular location">
    <subcellularLocation>
        <location evidence="1">Cell membrane</location>
        <topology evidence="1">Multi-pass membrane protein</topology>
    </subcellularLocation>
</comment>
<sequence length="212" mass="22455">MTPPLTMTGRHIATLFGTMLVLAVVPGPSDVAVVARSLISGFTQGLIMVVGIVMADLLFIVLAVFSLAEVADSLGALFVIVNYGCGLYLIGLGIHALRSRPHSIEVSDVRQYPGYSSFLVGLLITLADPKAILFYMGLLPAFVELSTITVLDILVIMLIATTVVGGVKGTYACLANQAKGVFKNSRLRQRLESIAGCVLLGIGLFIVLQPHV</sequence>
<name>A0A1Z3HSH5_9CYAN</name>
<proteinExistence type="predicted"/>
<gene>
    <name evidence="7" type="ORF">XM38_042100</name>
</gene>
<dbReference type="PANTHER" id="PTHR30086:SF20">
    <property type="entry name" value="ARGININE EXPORTER PROTEIN ARGO-RELATED"/>
    <property type="match status" value="1"/>
</dbReference>
<keyword evidence="3 6" id="KW-0812">Transmembrane</keyword>
<keyword evidence="2" id="KW-1003">Cell membrane</keyword>
<dbReference type="GO" id="GO:0005886">
    <property type="term" value="C:plasma membrane"/>
    <property type="evidence" value="ECO:0007669"/>
    <property type="project" value="UniProtKB-SubCell"/>
</dbReference>
<dbReference type="PANTHER" id="PTHR30086">
    <property type="entry name" value="ARGININE EXPORTER PROTEIN ARGO"/>
    <property type="match status" value="1"/>
</dbReference>
<feature type="transmembrane region" description="Helical" evidence="6">
    <location>
        <begin position="74"/>
        <end position="97"/>
    </location>
</feature>
<dbReference type="GO" id="GO:0015171">
    <property type="term" value="F:amino acid transmembrane transporter activity"/>
    <property type="evidence" value="ECO:0007669"/>
    <property type="project" value="TreeGrafter"/>
</dbReference>
<dbReference type="InterPro" id="IPR001123">
    <property type="entry name" value="LeuE-type"/>
</dbReference>
<keyword evidence="5 6" id="KW-0472">Membrane</keyword>
<evidence type="ECO:0000256" key="4">
    <source>
        <dbReference type="ARBA" id="ARBA00022989"/>
    </source>
</evidence>
<dbReference type="EMBL" id="CP021983">
    <property type="protein sequence ID" value="ASC73248.1"/>
    <property type="molecule type" value="Genomic_DNA"/>
</dbReference>
<protein>
    <submittedName>
        <fullName evidence="7">Membrane protein</fullName>
    </submittedName>
</protein>
<evidence type="ECO:0000313" key="8">
    <source>
        <dbReference type="Proteomes" id="UP000191901"/>
    </source>
</evidence>
<dbReference type="RefSeq" id="WP_080811118.1">
    <property type="nucleotide sequence ID" value="NZ_CP021983.2"/>
</dbReference>
<evidence type="ECO:0000256" key="1">
    <source>
        <dbReference type="ARBA" id="ARBA00004651"/>
    </source>
</evidence>
<evidence type="ECO:0000256" key="5">
    <source>
        <dbReference type="ARBA" id="ARBA00023136"/>
    </source>
</evidence>
<keyword evidence="8" id="KW-1185">Reference proteome</keyword>
<feature type="transmembrane region" description="Helical" evidence="6">
    <location>
        <begin position="46"/>
        <end position="68"/>
    </location>
</feature>
<feature type="transmembrane region" description="Helical" evidence="6">
    <location>
        <begin position="191"/>
        <end position="208"/>
    </location>
</feature>
<feature type="transmembrane region" description="Helical" evidence="6">
    <location>
        <begin position="12"/>
        <end position="34"/>
    </location>
</feature>
<evidence type="ECO:0000256" key="3">
    <source>
        <dbReference type="ARBA" id="ARBA00022692"/>
    </source>
</evidence>